<accession>A0A486WT84</accession>
<protein>
    <submittedName>
        <fullName evidence="1">Uncharacterized protein</fullName>
    </submittedName>
</protein>
<organism evidence="1">
    <name type="scientific">Klebsiella pneumoniae</name>
    <dbReference type="NCBI Taxonomy" id="573"/>
    <lineage>
        <taxon>Bacteria</taxon>
        <taxon>Pseudomonadati</taxon>
        <taxon>Pseudomonadota</taxon>
        <taxon>Gammaproteobacteria</taxon>
        <taxon>Enterobacterales</taxon>
        <taxon>Enterobacteriaceae</taxon>
        <taxon>Klebsiella/Raoultella group</taxon>
        <taxon>Klebsiella</taxon>
        <taxon>Klebsiella pneumoniae complex</taxon>
    </lineage>
</organism>
<evidence type="ECO:0000313" key="1">
    <source>
        <dbReference type="EMBL" id="VGM65793.1"/>
    </source>
</evidence>
<sequence>MLLLNEPQKHKIQKMQDDFKNLSEAQKTFIAKSLDVSIDEVDMLITKFSAETPTNDKSSKGLQELLKQLAKGK</sequence>
<gene>
    <name evidence="1" type="ORF">SAMEA4873562_03797</name>
</gene>
<name>A0A486WT84_KLEPN</name>
<proteinExistence type="predicted"/>
<reference evidence="1" key="1">
    <citation type="submission" date="2019-03" db="EMBL/GenBank/DDBJ databases">
        <authorList>
            <consortium name="Pathogen Informatics"/>
        </authorList>
    </citation>
    <scope>NUCLEOTIDE SEQUENCE</scope>
    <source>
        <strain evidence="1">5012STDY7626361</strain>
    </source>
</reference>
<dbReference type="AlphaFoldDB" id="A0A486WT84"/>
<dbReference type="EMBL" id="CAAHDK010000009">
    <property type="protein sequence ID" value="VGM65793.1"/>
    <property type="molecule type" value="Genomic_DNA"/>
</dbReference>